<protein>
    <submittedName>
        <fullName evidence="7">UvrD/REP type DNA helicase</fullName>
    </submittedName>
</protein>
<evidence type="ECO:0000256" key="5">
    <source>
        <dbReference type="PROSITE-ProRule" id="PRU00560"/>
    </source>
</evidence>
<dbReference type="InterPro" id="IPR027417">
    <property type="entry name" value="P-loop_NTPase"/>
</dbReference>
<evidence type="ECO:0000256" key="2">
    <source>
        <dbReference type="ARBA" id="ARBA00022801"/>
    </source>
</evidence>
<organism evidence="7 8">
    <name type="scientific">Aspergillus pseudoustus</name>
    <dbReference type="NCBI Taxonomy" id="1810923"/>
    <lineage>
        <taxon>Eukaryota</taxon>
        <taxon>Fungi</taxon>
        <taxon>Dikarya</taxon>
        <taxon>Ascomycota</taxon>
        <taxon>Pezizomycotina</taxon>
        <taxon>Eurotiomycetes</taxon>
        <taxon>Eurotiomycetidae</taxon>
        <taxon>Eurotiales</taxon>
        <taxon>Aspergillaceae</taxon>
        <taxon>Aspergillus</taxon>
        <taxon>Aspergillus subgen. Nidulantes</taxon>
    </lineage>
</organism>
<dbReference type="GO" id="GO:0004386">
    <property type="term" value="F:helicase activity"/>
    <property type="evidence" value="ECO:0007669"/>
    <property type="project" value="UniProtKB-KW"/>
</dbReference>
<dbReference type="InterPro" id="IPR000212">
    <property type="entry name" value="DNA_helicase_UvrD/REP"/>
</dbReference>
<evidence type="ECO:0000256" key="1">
    <source>
        <dbReference type="ARBA" id="ARBA00022741"/>
    </source>
</evidence>
<keyword evidence="4 5" id="KW-0067">ATP-binding</keyword>
<dbReference type="Proteomes" id="UP001610446">
    <property type="component" value="Unassembled WGS sequence"/>
</dbReference>
<dbReference type="PANTHER" id="PTHR11070">
    <property type="entry name" value="UVRD / RECB / PCRA DNA HELICASE FAMILY MEMBER"/>
    <property type="match status" value="1"/>
</dbReference>
<keyword evidence="8" id="KW-1185">Reference proteome</keyword>
<reference evidence="7 8" key="1">
    <citation type="submission" date="2024-07" db="EMBL/GenBank/DDBJ databases">
        <title>Section-level genome sequencing and comparative genomics of Aspergillus sections Usti and Cavernicolus.</title>
        <authorList>
            <consortium name="Lawrence Berkeley National Laboratory"/>
            <person name="Nybo J.L."/>
            <person name="Vesth T.C."/>
            <person name="Theobald S."/>
            <person name="Frisvad J.C."/>
            <person name="Larsen T.O."/>
            <person name="Kjaerboelling I."/>
            <person name="Rothschild-Mancinelli K."/>
            <person name="Lyhne E.K."/>
            <person name="Kogle M.E."/>
            <person name="Barry K."/>
            <person name="Clum A."/>
            <person name="Na H."/>
            <person name="Ledsgaard L."/>
            <person name="Lin J."/>
            <person name="Lipzen A."/>
            <person name="Kuo A."/>
            <person name="Riley R."/>
            <person name="Mondo S."/>
            <person name="Labutti K."/>
            <person name="Haridas S."/>
            <person name="Pangalinan J."/>
            <person name="Salamov A.A."/>
            <person name="Simmons B.A."/>
            <person name="Magnuson J.K."/>
            <person name="Chen J."/>
            <person name="Drula E."/>
            <person name="Henrissat B."/>
            <person name="Wiebenga A."/>
            <person name="Lubbers R.J."/>
            <person name="Gomes A.C."/>
            <person name="Makela M.R."/>
            <person name="Stajich J."/>
            <person name="Grigoriev I.V."/>
            <person name="Mortensen U.H."/>
            <person name="De Vries R.P."/>
            <person name="Baker S.E."/>
            <person name="Andersen M.R."/>
        </authorList>
    </citation>
    <scope>NUCLEOTIDE SEQUENCE [LARGE SCALE GENOMIC DNA]</scope>
    <source>
        <strain evidence="7 8">CBS 123904</strain>
    </source>
</reference>
<feature type="binding site" evidence="5">
    <location>
        <begin position="30"/>
        <end position="37"/>
    </location>
    <ligand>
        <name>ATP</name>
        <dbReference type="ChEBI" id="CHEBI:30616"/>
    </ligand>
</feature>
<evidence type="ECO:0000313" key="7">
    <source>
        <dbReference type="EMBL" id="KAL2857103.1"/>
    </source>
</evidence>
<evidence type="ECO:0000313" key="8">
    <source>
        <dbReference type="Proteomes" id="UP001610446"/>
    </source>
</evidence>
<keyword evidence="1 5" id="KW-0547">Nucleotide-binding</keyword>
<dbReference type="Gene3D" id="3.40.50.300">
    <property type="entry name" value="P-loop containing nucleotide triphosphate hydrolases"/>
    <property type="match status" value="1"/>
</dbReference>
<dbReference type="PANTHER" id="PTHR11070:SF2">
    <property type="entry name" value="ATP-DEPENDENT DNA HELICASE SRS2"/>
    <property type="match status" value="1"/>
</dbReference>
<keyword evidence="2 5" id="KW-0378">Hydrolase</keyword>
<evidence type="ECO:0000256" key="4">
    <source>
        <dbReference type="ARBA" id="ARBA00022840"/>
    </source>
</evidence>
<proteinExistence type="predicted"/>
<evidence type="ECO:0000256" key="3">
    <source>
        <dbReference type="ARBA" id="ARBA00022806"/>
    </source>
</evidence>
<dbReference type="SUPFAM" id="SSF52540">
    <property type="entry name" value="P-loop containing nucleoside triphosphate hydrolases"/>
    <property type="match status" value="1"/>
</dbReference>
<dbReference type="EMBL" id="JBFXLU010000005">
    <property type="protein sequence ID" value="KAL2857103.1"/>
    <property type="molecule type" value="Genomic_DNA"/>
</dbReference>
<gene>
    <name evidence="7" type="ORF">BJY01DRAFT_158396</name>
</gene>
<evidence type="ECO:0000259" key="6">
    <source>
        <dbReference type="PROSITE" id="PS51198"/>
    </source>
</evidence>
<name>A0ABR4KXV7_9EURO</name>
<dbReference type="PROSITE" id="PS51198">
    <property type="entry name" value="UVRD_HELICASE_ATP_BIND"/>
    <property type="match status" value="1"/>
</dbReference>
<accession>A0ABR4KXV7</accession>
<dbReference type="InterPro" id="IPR014016">
    <property type="entry name" value="UvrD-like_ATP-bd"/>
</dbReference>
<comment type="caution">
    <text evidence="7">The sequence shown here is derived from an EMBL/GenBank/DDBJ whole genome shotgun (WGS) entry which is preliminary data.</text>
</comment>
<dbReference type="CDD" id="cd17932">
    <property type="entry name" value="DEXQc_UvrD"/>
    <property type="match status" value="1"/>
</dbReference>
<sequence>MDSFDFILNGLNTAQKTAVTSPASVLQVLAPPGSGKTKTLTSRVAHLLSHHGYRPQDVICCTFTIKASREMRERLASLIGDQVQSRLILGTFHSICRRYLVVYGHLIGLRKGFGIADSGDSSAIIAVSDIDVLSVCVMLLTGIRREL</sequence>
<keyword evidence="3 5" id="KW-0347">Helicase</keyword>
<dbReference type="Pfam" id="PF00580">
    <property type="entry name" value="UvrD-helicase"/>
    <property type="match status" value="1"/>
</dbReference>
<feature type="domain" description="UvrD-like helicase ATP-binding" evidence="6">
    <location>
        <begin position="9"/>
        <end position="147"/>
    </location>
</feature>